<evidence type="ECO:0000313" key="6">
    <source>
        <dbReference type="EMBL" id="MBN8233057.1"/>
    </source>
</evidence>
<evidence type="ECO:0000256" key="1">
    <source>
        <dbReference type="ARBA" id="ARBA00022729"/>
    </source>
</evidence>
<accession>A0ABS3DP00</accession>
<dbReference type="PANTHER" id="PTHR11575">
    <property type="entry name" value="5'-NUCLEOTIDASE-RELATED"/>
    <property type="match status" value="1"/>
</dbReference>
<dbReference type="InterPro" id="IPR006179">
    <property type="entry name" value="5_nucleotidase/apyrase"/>
</dbReference>
<keyword evidence="2" id="KW-0547">Nucleotide-binding</keyword>
<dbReference type="SUPFAM" id="SSF55816">
    <property type="entry name" value="5'-nucleotidase (syn. UDP-sugar hydrolase), C-terminal domain"/>
    <property type="match status" value="1"/>
</dbReference>
<reference evidence="6 7" key="1">
    <citation type="submission" date="2021-02" db="EMBL/GenBank/DDBJ databases">
        <title>De Novo genome assembly of isolated myxobacteria.</title>
        <authorList>
            <person name="Stevens D.C."/>
        </authorList>
    </citation>
    <scope>NUCLEOTIDE SEQUENCE [LARGE SCALE GENOMIC DNA]</scope>
    <source>
        <strain evidence="6 7">ATCC 29039</strain>
    </source>
</reference>
<gene>
    <name evidence="6" type="ORF">JYK02_36640</name>
</gene>
<dbReference type="InterPro" id="IPR004843">
    <property type="entry name" value="Calcineurin-like_PHP"/>
</dbReference>
<dbReference type="SUPFAM" id="SSF56300">
    <property type="entry name" value="Metallo-dependent phosphatases"/>
    <property type="match status" value="1"/>
</dbReference>
<proteinExistence type="inferred from homology"/>
<organism evidence="6 7">
    <name type="scientific">Corallococcus macrosporus</name>
    <dbReference type="NCBI Taxonomy" id="35"/>
    <lineage>
        <taxon>Bacteria</taxon>
        <taxon>Pseudomonadati</taxon>
        <taxon>Myxococcota</taxon>
        <taxon>Myxococcia</taxon>
        <taxon>Myxococcales</taxon>
        <taxon>Cystobacterineae</taxon>
        <taxon>Myxococcaceae</taxon>
        <taxon>Corallococcus</taxon>
    </lineage>
</organism>
<dbReference type="Pfam" id="PF00149">
    <property type="entry name" value="Metallophos"/>
    <property type="match status" value="1"/>
</dbReference>
<comment type="caution">
    <text evidence="6">The sequence shown here is derived from an EMBL/GenBank/DDBJ whole genome shotgun (WGS) entry which is preliminary data.</text>
</comment>
<name>A0ABS3DP00_9BACT</name>
<dbReference type="Proteomes" id="UP000664052">
    <property type="component" value="Unassembled WGS sequence"/>
</dbReference>
<dbReference type="InterPro" id="IPR029052">
    <property type="entry name" value="Metallo-depent_PP-like"/>
</dbReference>
<dbReference type="Pfam" id="PF02872">
    <property type="entry name" value="5_nucleotid_C"/>
    <property type="match status" value="1"/>
</dbReference>
<dbReference type="InterPro" id="IPR008334">
    <property type="entry name" value="5'-Nucleotdase_C"/>
</dbReference>
<dbReference type="PRINTS" id="PR01607">
    <property type="entry name" value="APYRASEFAMLY"/>
</dbReference>
<keyword evidence="2" id="KW-0378">Hydrolase</keyword>
<dbReference type="PANTHER" id="PTHR11575:SF24">
    <property type="entry name" value="5'-NUCLEOTIDASE"/>
    <property type="match status" value="1"/>
</dbReference>
<evidence type="ECO:0000256" key="3">
    <source>
        <dbReference type="SAM" id="MobiDB-lite"/>
    </source>
</evidence>
<keyword evidence="7" id="KW-1185">Reference proteome</keyword>
<dbReference type="Gene3D" id="3.90.780.10">
    <property type="entry name" value="5'-Nucleotidase, C-terminal domain"/>
    <property type="match status" value="1"/>
</dbReference>
<feature type="domain" description="5'-Nucleotidase C-terminal" evidence="5">
    <location>
        <begin position="431"/>
        <end position="600"/>
    </location>
</feature>
<feature type="compositionally biased region" description="Low complexity" evidence="3">
    <location>
        <begin position="75"/>
        <end position="92"/>
    </location>
</feature>
<dbReference type="InterPro" id="IPR036907">
    <property type="entry name" value="5'-Nucleotdase_C_sf"/>
</dbReference>
<protein>
    <submittedName>
        <fullName evidence="6">Bifunctional metallophosphatase/5'-nucleotidase</fullName>
    </submittedName>
</protein>
<feature type="region of interest" description="Disordered" evidence="3">
    <location>
        <begin position="75"/>
        <end position="94"/>
    </location>
</feature>
<dbReference type="EMBL" id="JAFIMU010000017">
    <property type="protein sequence ID" value="MBN8233057.1"/>
    <property type="molecule type" value="Genomic_DNA"/>
</dbReference>
<comment type="similarity">
    <text evidence="2">Belongs to the 5'-nucleotidase family.</text>
</comment>
<dbReference type="Gene3D" id="3.60.21.10">
    <property type="match status" value="1"/>
</dbReference>
<evidence type="ECO:0000256" key="2">
    <source>
        <dbReference type="RuleBase" id="RU362119"/>
    </source>
</evidence>
<evidence type="ECO:0000259" key="5">
    <source>
        <dbReference type="Pfam" id="PF02872"/>
    </source>
</evidence>
<evidence type="ECO:0000259" key="4">
    <source>
        <dbReference type="Pfam" id="PF00149"/>
    </source>
</evidence>
<keyword evidence="1" id="KW-0732">Signal</keyword>
<dbReference type="RefSeq" id="WP_207057603.1">
    <property type="nucleotide sequence ID" value="NZ_JAFIMU010000017.1"/>
</dbReference>
<feature type="domain" description="Calcineurin-like phosphoesterase" evidence="4">
    <location>
        <begin position="102"/>
        <end position="358"/>
    </location>
</feature>
<evidence type="ECO:0000313" key="7">
    <source>
        <dbReference type="Proteomes" id="UP000664052"/>
    </source>
</evidence>
<sequence length="640" mass="66301">MQPPVPRARDVARPSVFLLAGAFVTGLLLAFHGGCGNNECTNAFDCQEENPAPEGQGWTCVDHVCQAVTFPPPAGNTDAGTGTEDAGTGNEDAGTGTTVSVKIIAFNDFHGQLEPATGTGGQIAQALLADGGVDPASRVNAGGAVYFARYIAELRAKNPNSVVVSAGDLIGATPLLSALFHDEPTVEAMNQIGLDIAAVGNHEFDEGGSELLRMQNGGCHPKDGCQDGTGFTGARYKILAANVATGPDRTLFPRYDVRTFEGVKLAFVGMTLEGTPTLVTPTGISGLQFKDEVETVNALVPELKAQGVNAVVVVVHEGGTPGVDSLYNECKGFTGPIVDIAAKLDPAVSVIVSGHTHQAYNCMLSGKLVTSAASVGRLVTDIDLTLDAASGQVVKAQAQNVIVTRTVAPDSDINELITRYKGLTTPLENRVIGYISQTLTRSNVQTDPTGQSTMGFVIADAQLEATKGATVGGAQIAFMNPGGVRTDLVRNPADPNDNGAVTYGEAFTVQPFGNTLVTVTLTGEQIERLLEQQFQLASPRILHPSVGFQYAFSASAPAGAKVDPASIKLNGATLDPAANYRVTINSFLAPGGDGFTVLTEGKNPVGGGVDSDALEAYLTAKSSEGTPLPAPALDRVTRLP</sequence>